<dbReference type="PANTHER" id="PTHR33908">
    <property type="entry name" value="MANNOSYLTRANSFERASE YKCB-RELATED"/>
    <property type="match status" value="1"/>
</dbReference>
<organism evidence="10 11">
    <name type="scientific">Luteimonas notoginsengisoli</name>
    <dbReference type="NCBI Taxonomy" id="1578200"/>
    <lineage>
        <taxon>Bacteria</taxon>
        <taxon>Pseudomonadati</taxon>
        <taxon>Pseudomonadota</taxon>
        <taxon>Gammaproteobacteria</taxon>
        <taxon>Lysobacterales</taxon>
        <taxon>Lysobacteraceae</taxon>
        <taxon>Luteimonas</taxon>
    </lineage>
</organism>
<reference evidence="11" key="1">
    <citation type="journal article" date="2019" name="Int. J. Syst. Evol. Microbiol.">
        <title>The Global Catalogue of Microorganisms (GCM) 10K type strain sequencing project: providing services to taxonomists for standard genome sequencing and annotation.</title>
        <authorList>
            <consortium name="The Broad Institute Genomics Platform"/>
            <consortium name="The Broad Institute Genome Sequencing Center for Infectious Disease"/>
            <person name="Wu L."/>
            <person name="Ma J."/>
        </authorList>
    </citation>
    <scope>NUCLEOTIDE SEQUENCE [LARGE SCALE GENOMIC DNA]</scope>
    <source>
        <strain evidence="11">KCTC 42211</strain>
    </source>
</reference>
<dbReference type="Pfam" id="PF13231">
    <property type="entry name" value="PMT_2"/>
    <property type="match status" value="1"/>
</dbReference>
<gene>
    <name evidence="10" type="ORF">ACFOM9_06000</name>
</gene>
<dbReference type="InterPro" id="IPR050297">
    <property type="entry name" value="LipidA_mod_glycosyltrf_83"/>
</dbReference>
<sequence length="514" mass="55841">MATPHFRLWHGALSRPALGLLLALALARLLLHLLTNGQYGFHRDELALLDDAHHLAWGYVAYPPLVPFLAHVSMQLFGDSLTAFRAPSALAQALAMLFGGLIARELGGHRFAQALAAIAVACVPFSLLAGSMLQYTSPDYLWWVLAAWLLLKLANGDNDPSANRWWWLGLGAVIGLGMMTRYTMLFCAAGIVVAILATPLRRQLASPWPWAGVAVSLLVFAPNAWWQWQHDFIYLDFVQHIHARDVRIGRTGDFLGGQLMLGAGPLLAWLWLVGLAWLAFAASARQWRGLAWLYAMALLLFWLASARDYYLAPAYPMLLAAGAVLVERGIARLRPRAAMAARGAIALLLFGALSAAAAVALPVAPIGSPGWQFSRGLHDNFAEQVGWPELVAQVAAVYHALPEAERAQTAIYANNYGEAGAINRYGPAHGLPVAISGINSYWARGYGDAPPATVIVLGDDAKGIADTPATCTLAARLRIPHGVENEESGHPDIYVCRDLRFDWAKAWPLMRSFG</sequence>
<feature type="transmembrane region" description="Helical" evidence="8">
    <location>
        <begin position="259"/>
        <end position="280"/>
    </location>
</feature>
<feature type="domain" description="Glycosyltransferase RgtA/B/C/D-like" evidence="9">
    <location>
        <begin position="63"/>
        <end position="226"/>
    </location>
</feature>
<evidence type="ECO:0000256" key="4">
    <source>
        <dbReference type="ARBA" id="ARBA00022679"/>
    </source>
</evidence>
<keyword evidence="11" id="KW-1185">Reference proteome</keyword>
<evidence type="ECO:0000256" key="2">
    <source>
        <dbReference type="ARBA" id="ARBA00022475"/>
    </source>
</evidence>
<dbReference type="GO" id="GO:0016757">
    <property type="term" value="F:glycosyltransferase activity"/>
    <property type="evidence" value="ECO:0007669"/>
    <property type="project" value="UniProtKB-KW"/>
</dbReference>
<evidence type="ECO:0000259" key="9">
    <source>
        <dbReference type="Pfam" id="PF13231"/>
    </source>
</evidence>
<evidence type="ECO:0000313" key="10">
    <source>
        <dbReference type="EMBL" id="MFC3659632.1"/>
    </source>
</evidence>
<keyword evidence="2" id="KW-1003">Cell membrane</keyword>
<evidence type="ECO:0000256" key="8">
    <source>
        <dbReference type="SAM" id="Phobius"/>
    </source>
</evidence>
<feature type="transmembrane region" description="Helical" evidence="8">
    <location>
        <begin position="310"/>
        <end position="331"/>
    </location>
</feature>
<evidence type="ECO:0000256" key="3">
    <source>
        <dbReference type="ARBA" id="ARBA00022676"/>
    </source>
</evidence>
<feature type="transmembrane region" description="Helical" evidence="8">
    <location>
        <begin position="12"/>
        <end position="34"/>
    </location>
</feature>
<keyword evidence="6 8" id="KW-1133">Transmembrane helix</keyword>
<feature type="transmembrane region" description="Helical" evidence="8">
    <location>
        <begin position="115"/>
        <end position="135"/>
    </location>
</feature>
<evidence type="ECO:0000256" key="7">
    <source>
        <dbReference type="ARBA" id="ARBA00023136"/>
    </source>
</evidence>
<feature type="transmembrane region" description="Helical" evidence="8">
    <location>
        <begin position="55"/>
        <end position="77"/>
    </location>
</feature>
<feature type="transmembrane region" description="Helical" evidence="8">
    <location>
        <begin position="208"/>
        <end position="228"/>
    </location>
</feature>
<dbReference type="Proteomes" id="UP001595724">
    <property type="component" value="Unassembled WGS sequence"/>
</dbReference>
<evidence type="ECO:0000256" key="1">
    <source>
        <dbReference type="ARBA" id="ARBA00004651"/>
    </source>
</evidence>
<keyword evidence="5 8" id="KW-0812">Transmembrane</keyword>
<name>A0ABV7UTM9_9GAMM</name>
<evidence type="ECO:0000256" key="5">
    <source>
        <dbReference type="ARBA" id="ARBA00022692"/>
    </source>
</evidence>
<evidence type="ECO:0000313" key="11">
    <source>
        <dbReference type="Proteomes" id="UP001595724"/>
    </source>
</evidence>
<dbReference type="EMBL" id="JBHRYF010000002">
    <property type="protein sequence ID" value="MFC3659632.1"/>
    <property type="molecule type" value="Genomic_DNA"/>
</dbReference>
<comment type="subcellular location">
    <subcellularLocation>
        <location evidence="1">Cell membrane</location>
        <topology evidence="1">Multi-pass membrane protein</topology>
    </subcellularLocation>
</comment>
<proteinExistence type="predicted"/>
<dbReference type="RefSeq" id="WP_386707591.1">
    <property type="nucleotide sequence ID" value="NZ_JBHRYF010000002.1"/>
</dbReference>
<keyword evidence="7 8" id="KW-0472">Membrane</keyword>
<keyword evidence="3 10" id="KW-0328">Glycosyltransferase</keyword>
<dbReference type="EC" id="2.4.-.-" evidence="10"/>
<feature type="transmembrane region" description="Helical" evidence="8">
    <location>
        <begin position="83"/>
        <end position="103"/>
    </location>
</feature>
<feature type="transmembrane region" description="Helical" evidence="8">
    <location>
        <begin position="165"/>
        <end position="196"/>
    </location>
</feature>
<accession>A0ABV7UTM9</accession>
<dbReference type="InterPro" id="IPR038731">
    <property type="entry name" value="RgtA/B/C-like"/>
</dbReference>
<protein>
    <submittedName>
        <fullName evidence="10">Glycosyltransferase family 39 protein</fullName>
        <ecNumber evidence="10">2.4.-.-</ecNumber>
    </submittedName>
</protein>
<evidence type="ECO:0000256" key="6">
    <source>
        <dbReference type="ARBA" id="ARBA00022989"/>
    </source>
</evidence>
<comment type="caution">
    <text evidence="10">The sequence shown here is derived from an EMBL/GenBank/DDBJ whole genome shotgun (WGS) entry which is preliminary data.</text>
</comment>
<feature type="transmembrane region" description="Helical" evidence="8">
    <location>
        <begin position="287"/>
        <end position="304"/>
    </location>
</feature>
<keyword evidence="4 10" id="KW-0808">Transferase</keyword>
<dbReference type="PANTHER" id="PTHR33908:SF11">
    <property type="entry name" value="MEMBRANE PROTEIN"/>
    <property type="match status" value="1"/>
</dbReference>
<feature type="transmembrane region" description="Helical" evidence="8">
    <location>
        <begin position="343"/>
        <end position="364"/>
    </location>
</feature>